<reference evidence="3" key="1">
    <citation type="submission" date="2020-06" db="EMBL/GenBank/DDBJ databases">
        <authorList>
            <person name="Li T."/>
            <person name="Hu X."/>
            <person name="Zhang T."/>
            <person name="Song X."/>
            <person name="Zhang H."/>
            <person name="Dai N."/>
            <person name="Sheng W."/>
            <person name="Hou X."/>
            <person name="Wei L."/>
        </authorList>
    </citation>
    <scope>NUCLEOTIDE SEQUENCE</scope>
    <source>
        <strain evidence="3">KEN1</strain>
        <tissue evidence="3">Leaf</tissue>
    </source>
</reference>
<dbReference type="EMBL" id="JACGWN010000004">
    <property type="protein sequence ID" value="KAL0453760.1"/>
    <property type="molecule type" value="Genomic_DNA"/>
</dbReference>
<comment type="caution">
    <text evidence="3">The sequence shown here is derived from an EMBL/GenBank/DDBJ whole genome shotgun (WGS) entry which is preliminary data.</text>
</comment>
<protein>
    <submittedName>
        <fullName evidence="3">Uncharacterized protein</fullName>
    </submittedName>
</protein>
<keyword evidence="1" id="KW-0175">Coiled coil</keyword>
<name>A0AAW2XI06_9LAMI</name>
<accession>A0AAW2XI06</accession>
<feature type="compositionally biased region" description="Acidic residues" evidence="2">
    <location>
        <begin position="52"/>
        <end position="65"/>
    </location>
</feature>
<feature type="compositionally biased region" description="Low complexity" evidence="2">
    <location>
        <begin position="275"/>
        <end position="287"/>
    </location>
</feature>
<evidence type="ECO:0000256" key="1">
    <source>
        <dbReference type="SAM" id="Coils"/>
    </source>
</evidence>
<dbReference type="AlphaFoldDB" id="A0AAW2XI06"/>
<feature type="region of interest" description="Disordered" evidence="2">
    <location>
        <begin position="1"/>
        <end position="34"/>
    </location>
</feature>
<dbReference type="CDD" id="cd14686">
    <property type="entry name" value="bZIP"/>
    <property type="match status" value="1"/>
</dbReference>
<organism evidence="3">
    <name type="scientific">Sesamum latifolium</name>
    <dbReference type="NCBI Taxonomy" id="2727402"/>
    <lineage>
        <taxon>Eukaryota</taxon>
        <taxon>Viridiplantae</taxon>
        <taxon>Streptophyta</taxon>
        <taxon>Embryophyta</taxon>
        <taxon>Tracheophyta</taxon>
        <taxon>Spermatophyta</taxon>
        <taxon>Magnoliopsida</taxon>
        <taxon>eudicotyledons</taxon>
        <taxon>Gunneridae</taxon>
        <taxon>Pentapetalae</taxon>
        <taxon>asterids</taxon>
        <taxon>lamiids</taxon>
        <taxon>Lamiales</taxon>
        <taxon>Pedaliaceae</taxon>
        <taxon>Sesamum</taxon>
    </lineage>
</organism>
<feature type="region of interest" description="Disordered" evidence="2">
    <location>
        <begin position="247"/>
        <end position="322"/>
    </location>
</feature>
<gene>
    <name evidence="3" type="ORF">Slati_1354100</name>
</gene>
<evidence type="ECO:0000256" key="2">
    <source>
        <dbReference type="SAM" id="MobiDB-lite"/>
    </source>
</evidence>
<evidence type="ECO:0000313" key="3">
    <source>
        <dbReference type="EMBL" id="KAL0453760.1"/>
    </source>
</evidence>
<proteinExistence type="predicted"/>
<feature type="compositionally biased region" description="Basic and acidic residues" evidence="2">
    <location>
        <begin position="1"/>
        <end position="18"/>
    </location>
</feature>
<feature type="coiled-coil region" evidence="1">
    <location>
        <begin position="430"/>
        <end position="493"/>
    </location>
</feature>
<reference evidence="3" key="2">
    <citation type="journal article" date="2024" name="Plant">
        <title>Genomic evolution and insights into agronomic trait innovations of Sesamum species.</title>
        <authorList>
            <person name="Miao H."/>
            <person name="Wang L."/>
            <person name="Qu L."/>
            <person name="Liu H."/>
            <person name="Sun Y."/>
            <person name="Le M."/>
            <person name="Wang Q."/>
            <person name="Wei S."/>
            <person name="Zheng Y."/>
            <person name="Lin W."/>
            <person name="Duan Y."/>
            <person name="Cao H."/>
            <person name="Xiong S."/>
            <person name="Wang X."/>
            <person name="Wei L."/>
            <person name="Li C."/>
            <person name="Ma Q."/>
            <person name="Ju M."/>
            <person name="Zhao R."/>
            <person name="Li G."/>
            <person name="Mu C."/>
            <person name="Tian Q."/>
            <person name="Mei H."/>
            <person name="Zhang T."/>
            <person name="Gao T."/>
            <person name="Zhang H."/>
        </authorList>
    </citation>
    <scope>NUCLEOTIDE SEQUENCE</scope>
    <source>
        <strain evidence="3">KEN1</strain>
    </source>
</reference>
<sequence>MSSIDESVHYVGESRGDDPFEATSRRSGSPLPSYVAGRRWSLRQVARHLLDESSEEEEDVGEEEGSSPGEMEPPPKEERVSSGNRASHPEGSAWVVCGLRQLAIYKLVEEFAILPEYIVSLPPPDSHPSSPPSGYMSFFVSQLRAGLHFPIPSFFREVSCDVKVPLNQLVPNSIWLLAAFSIVLRYNNLVPTSGLFCQCFQLKRTEPGDFHFAPRRGVSFLPTPSPPKHWKDDIMFSKYLRDEHRAALTPPATRFSRGTPSSSDQRGKQTAPALSGSSSKRSKPSSSAFLRNSSTRLISTPPPPPPLRDLGAGSSKSPPSSSEEVYTHLMLSLVKDGAPGRAADIVKGALPAGDKRLLSFLSSEDLDQMLTLVLTKVRYLPGNVLVLIHIPFAEQFLFLDPMSSQAFILRGESLSRASGGLGRSQGEASAKGLEERVEHMQGEMDDLKVAKKEAVARCQKAKKEVKRLQREVKALQEEHAEELRAHADQVRKEFPETDEGKNLLEVCWASCLAEHKKSDAYQKEVALVVGPFLLFAFEACRQQFLAQVYPPTGMILLS</sequence>
<feature type="region of interest" description="Disordered" evidence="2">
    <location>
        <begin position="47"/>
        <end position="89"/>
    </location>
</feature>
<feature type="compositionally biased region" description="Polar residues" evidence="2">
    <location>
        <begin position="288"/>
        <end position="298"/>
    </location>
</feature>